<keyword evidence="4" id="KW-1185">Reference proteome</keyword>
<dbReference type="CDD" id="cd05233">
    <property type="entry name" value="SDR_c"/>
    <property type="match status" value="1"/>
</dbReference>
<dbReference type="PANTHER" id="PTHR24321">
    <property type="entry name" value="DEHYDROGENASES, SHORT CHAIN"/>
    <property type="match status" value="1"/>
</dbReference>
<dbReference type="Pfam" id="PF13561">
    <property type="entry name" value="adh_short_C2"/>
    <property type="match status" value="1"/>
</dbReference>
<dbReference type="SUPFAM" id="SSF51735">
    <property type="entry name" value="NAD(P)-binding Rossmann-fold domains"/>
    <property type="match status" value="1"/>
</dbReference>
<dbReference type="InterPro" id="IPR020904">
    <property type="entry name" value="Sc_DH/Rdtase_CS"/>
</dbReference>
<protein>
    <submittedName>
        <fullName evidence="3">2,5-dichloro-2,5-cyclohexadiene-1,4-diol dehydrogenase</fullName>
        <ecNumber evidence="3">1.1.1.-</ecNumber>
    </submittedName>
</protein>
<dbReference type="PANTHER" id="PTHR24321:SF8">
    <property type="entry name" value="ESTRADIOL 17-BETA-DEHYDROGENASE 8-RELATED"/>
    <property type="match status" value="1"/>
</dbReference>
<dbReference type="PRINTS" id="PR00081">
    <property type="entry name" value="GDHRDH"/>
</dbReference>
<proteinExistence type="inferred from homology"/>
<gene>
    <name evidence="3" type="primary">linX</name>
    <name evidence="3" type="ORF">FRACA_10089</name>
</gene>
<dbReference type="InterPro" id="IPR036291">
    <property type="entry name" value="NAD(P)-bd_dom_sf"/>
</dbReference>
<dbReference type="Proteomes" id="UP000234331">
    <property type="component" value="Unassembled WGS sequence"/>
</dbReference>
<dbReference type="OrthoDB" id="517007at2"/>
<evidence type="ECO:0000256" key="2">
    <source>
        <dbReference type="ARBA" id="ARBA00023002"/>
    </source>
</evidence>
<dbReference type="NCBIfam" id="NF005559">
    <property type="entry name" value="PRK07231.1"/>
    <property type="match status" value="1"/>
</dbReference>
<sequence length="247" mass="25770">MLENKIGYVTGGASGLGEATVRRLAADGAAVVIADVNKERGDLVAAELKEQGARVAFVETDVRVADDVDRLIRTTVDTFGGLNYAVNNAGYGHGVTKLHETDIATFDDQVAVNLRGAYLGTRAAVIHMRENGGGSIVNIASLAGVRGVAGTAAYGAAKHGVIGLSRAAALDYVRDGIRINVVAPGAFLTPLMESRGPELIKHWSDAMPSGRLGEPRELANAVVWLVSDESSYVSGVTLSVDYAAHQA</sequence>
<name>A0A2I2KI32_9ACTN</name>
<dbReference type="PROSITE" id="PS00061">
    <property type="entry name" value="ADH_SHORT"/>
    <property type="match status" value="1"/>
</dbReference>
<keyword evidence="2 3" id="KW-0560">Oxidoreductase</keyword>
<comment type="similarity">
    <text evidence="1">Belongs to the short-chain dehydrogenases/reductases (SDR) family.</text>
</comment>
<evidence type="ECO:0000256" key="1">
    <source>
        <dbReference type="ARBA" id="ARBA00006484"/>
    </source>
</evidence>
<dbReference type="RefSeq" id="WP_101829528.1">
    <property type="nucleotide sequence ID" value="NZ_FZMO01000001.1"/>
</dbReference>
<dbReference type="PRINTS" id="PR00080">
    <property type="entry name" value="SDRFAMILY"/>
</dbReference>
<dbReference type="InterPro" id="IPR002347">
    <property type="entry name" value="SDR_fam"/>
</dbReference>
<dbReference type="EMBL" id="FZMO01000001">
    <property type="protein sequence ID" value="SNQ45330.1"/>
    <property type="molecule type" value="Genomic_DNA"/>
</dbReference>
<dbReference type="GO" id="GO:0016491">
    <property type="term" value="F:oxidoreductase activity"/>
    <property type="evidence" value="ECO:0007669"/>
    <property type="project" value="UniProtKB-KW"/>
</dbReference>
<dbReference type="AlphaFoldDB" id="A0A2I2KI32"/>
<dbReference type="Gene3D" id="3.40.50.720">
    <property type="entry name" value="NAD(P)-binding Rossmann-like Domain"/>
    <property type="match status" value="1"/>
</dbReference>
<dbReference type="EC" id="1.1.1.-" evidence="3"/>
<evidence type="ECO:0000313" key="4">
    <source>
        <dbReference type="Proteomes" id="UP000234331"/>
    </source>
</evidence>
<accession>A0A2I2KI32</accession>
<evidence type="ECO:0000313" key="3">
    <source>
        <dbReference type="EMBL" id="SNQ45330.1"/>
    </source>
</evidence>
<organism evidence="3 4">
    <name type="scientific">Frankia canadensis</name>
    <dbReference type="NCBI Taxonomy" id="1836972"/>
    <lineage>
        <taxon>Bacteria</taxon>
        <taxon>Bacillati</taxon>
        <taxon>Actinomycetota</taxon>
        <taxon>Actinomycetes</taxon>
        <taxon>Frankiales</taxon>
        <taxon>Frankiaceae</taxon>
        <taxon>Frankia</taxon>
    </lineage>
</organism>
<reference evidence="3 4" key="1">
    <citation type="submission" date="2017-06" db="EMBL/GenBank/DDBJ databases">
        <authorList>
            <person name="Kim H.J."/>
            <person name="Triplett B.A."/>
        </authorList>
    </citation>
    <scope>NUCLEOTIDE SEQUENCE [LARGE SCALE GENOMIC DNA]</scope>
    <source>
        <strain evidence="3">FRACA_ARgP5</strain>
    </source>
</reference>
<dbReference type="FunFam" id="3.40.50.720:FF:000084">
    <property type="entry name" value="Short-chain dehydrogenase reductase"/>
    <property type="match status" value="1"/>
</dbReference>